<dbReference type="EMBL" id="SNYW01000006">
    <property type="protein sequence ID" value="TDQ83851.1"/>
    <property type="molecule type" value="Genomic_DNA"/>
</dbReference>
<dbReference type="Gene3D" id="1.10.10.10">
    <property type="entry name" value="Winged helix-like DNA-binding domain superfamily/Winged helix DNA-binding domain"/>
    <property type="match status" value="1"/>
</dbReference>
<dbReference type="SUPFAM" id="SSF52540">
    <property type="entry name" value="P-loop containing nucleoside triphosphate hydrolases"/>
    <property type="match status" value="1"/>
</dbReference>
<dbReference type="InterPro" id="IPR036388">
    <property type="entry name" value="WH-like_DNA-bd_sf"/>
</dbReference>
<dbReference type="PANTHER" id="PTHR44688">
    <property type="entry name" value="DNA-BINDING TRANSCRIPTIONAL ACTIVATOR DEVR_DOSR"/>
    <property type="match status" value="1"/>
</dbReference>
<dbReference type="OrthoDB" id="9807052at2"/>
<dbReference type="InterPro" id="IPR000792">
    <property type="entry name" value="Tscrpt_reg_LuxR_C"/>
</dbReference>
<evidence type="ECO:0000259" key="4">
    <source>
        <dbReference type="PROSITE" id="PS50043"/>
    </source>
</evidence>
<keyword evidence="6" id="KW-1185">Reference proteome</keyword>
<dbReference type="InterPro" id="IPR041617">
    <property type="entry name" value="TPR_MalT"/>
</dbReference>
<name>A0A4V3DEX7_9PROT</name>
<dbReference type="Gene3D" id="3.40.50.300">
    <property type="entry name" value="P-loop containing nucleotide triphosphate hydrolases"/>
    <property type="match status" value="1"/>
</dbReference>
<evidence type="ECO:0000256" key="2">
    <source>
        <dbReference type="ARBA" id="ARBA00023125"/>
    </source>
</evidence>
<dbReference type="GO" id="GO:0003677">
    <property type="term" value="F:DNA binding"/>
    <property type="evidence" value="ECO:0007669"/>
    <property type="project" value="UniProtKB-KW"/>
</dbReference>
<comment type="caution">
    <text evidence="5">The sequence shown here is derived from an EMBL/GenBank/DDBJ whole genome shotgun (WGS) entry which is preliminary data.</text>
</comment>
<dbReference type="PANTHER" id="PTHR44688:SF16">
    <property type="entry name" value="DNA-BINDING TRANSCRIPTIONAL ACTIVATOR DEVR_DOSR"/>
    <property type="match status" value="1"/>
</dbReference>
<keyword evidence="2" id="KW-0238">DNA-binding</keyword>
<keyword evidence="1" id="KW-0805">Transcription regulation</keyword>
<dbReference type="SUPFAM" id="SSF46894">
    <property type="entry name" value="C-terminal effector domain of the bipartite response regulators"/>
    <property type="match status" value="1"/>
</dbReference>
<organism evidence="5 6">
    <name type="scientific">Dongia mobilis</name>
    <dbReference type="NCBI Taxonomy" id="578943"/>
    <lineage>
        <taxon>Bacteria</taxon>
        <taxon>Pseudomonadati</taxon>
        <taxon>Pseudomonadota</taxon>
        <taxon>Alphaproteobacteria</taxon>
        <taxon>Rhodospirillales</taxon>
        <taxon>Dongiaceae</taxon>
        <taxon>Dongia</taxon>
    </lineage>
</organism>
<dbReference type="InterPro" id="IPR027417">
    <property type="entry name" value="P-loop_NTPase"/>
</dbReference>
<dbReference type="RefSeq" id="WP_133611890.1">
    <property type="nucleotide sequence ID" value="NZ_SNYW01000006.1"/>
</dbReference>
<evidence type="ECO:0000313" key="6">
    <source>
        <dbReference type="Proteomes" id="UP000295783"/>
    </source>
</evidence>
<evidence type="ECO:0000256" key="3">
    <source>
        <dbReference type="ARBA" id="ARBA00023163"/>
    </source>
</evidence>
<dbReference type="PROSITE" id="PS50043">
    <property type="entry name" value="HTH_LUXR_2"/>
    <property type="match status" value="1"/>
</dbReference>
<dbReference type="InterPro" id="IPR059106">
    <property type="entry name" value="WHD_MalT"/>
</dbReference>
<dbReference type="PRINTS" id="PR00038">
    <property type="entry name" value="HTHLUXR"/>
</dbReference>
<evidence type="ECO:0000313" key="5">
    <source>
        <dbReference type="EMBL" id="TDQ83851.1"/>
    </source>
</evidence>
<accession>A0A4V3DEX7</accession>
<protein>
    <submittedName>
        <fullName evidence="5">LuxR family maltose regulon positive regulatory protein</fullName>
    </submittedName>
</protein>
<dbReference type="SMART" id="SM00421">
    <property type="entry name" value="HTH_LUXR"/>
    <property type="match status" value="1"/>
</dbReference>
<dbReference type="InterPro" id="IPR016032">
    <property type="entry name" value="Sig_transdc_resp-reg_C-effctor"/>
</dbReference>
<sequence length="913" mass="99544">MLIETKLRPPHLRAGLIARPRLIRQLDGALSARLAVVSAPPGFGKSTLLGQWIAALKGRDAAVGWLALDGDDNEIGRFLTYLVAAIQRADPAIARQVPVMMQSSPLLPVDFVLTSIVNDLAQRSGPLFLVLDDCQFLEAPEICRFLDALLTYAPACLHLVVATRGPLPFGLANMRVKGQLINLDDMQLRFSLDETESLLNEAQAMDLPMADLVTLQHRTEGWVAGLQLASLSLEQRAARADFIRHFSGSQREIAEFLAGDVLDRQPPEIFAFLVESAILDRLSAPLADAVLGRRDSATLLRAIEAANLFLIPLDAERHWFRYHHLFADFLRSRLAATRDPAAIAALHARAADWLSANGFTSEAVAHALAAGEADRAAALVEDCAMPLIMASHLNTVRAWLARLPRDLIARRPKLQLAEVWIQFHMSRPQEGARTLRAAKRNIRAAIAQGSLAGAEAEAMLAELRTLTAGVISAADRSRSAQAFIRQWQDQVPESQPFFKGTIGNILGFCSLSLGDLDGARLASLRARDTHAAAQSVFGVVYSDLILGLAEKAAGNLQGAAELFARATQQARAELGAGSYAEAMVAIFEVELLYEWNDLGAAERLLHQHRQVIEECGLVVHEMACKLHLARLAAARGRHDEAMAVLERAERLGIEKRYHRLTAAALNERVRLLLKRGDVGAARYALLARGIDPEARRPETRRPGADLSPSTEPEYLALARLQIAEARPQAAQRLLDQVAEKMRADGRLRRLAQVRALSAIAAYRAGDALSALAAAVDAVAICAPQRAMRTLIDEGSAMREVIDFARGRMPSWSGDTPAGSYIEELGQFCERAERAPAPRGGRRADPDFSQRETEVLRLLSAGHSNRDMARALGMAPDTVKWHLKNIFGKLGVANRTQAVLRLQQIGLGGEAARG</sequence>
<proteinExistence type="predicted"/>
<dbReference type="Pfam" id="PF17874">
    <property type="entry name" value="TPR_MalT"/>
    <property type="match status" value="1"/>
</dbReference>
<dbReference type="GO" id="GO:0006355">
    <property type="term" value="P:regulation of DNA-templated transcription"/>
    <property type="evidence" value="ECO:0007669"/>
    <property type="project" value="InterPro"/>
</dbReference>
<reference evidence="5 6" key="1">
    <citation type="submission" date="2019-03" db="EMBL/GenBank/DDBJ databases">
        <title>Genomic Encyclopedia of Type Strains, Phase III (KMG-III): the genomes of soil and plant-associated and newly described type strains.</title>
        <authorList>
            <person name="Whitman W."/>
        </authorList>
    </citation>
    <scope>NUCLEOTIDE SEQUENCE [LARGE SCALE GENOMIC DNA]</scope>
    <source>
        <strain evidence="5 6">CGMCC 1.7660</strain>
    </source>
</reference>
<dbReference type="CDD" id="cd06170">
    <property type="entry name" value="LuxR_C_like"/>
    <property type="match status" value="1"/>
</dbReference>
<dbReference type="InterPro" id="IPR011990">
    <property type="entry name" value="TPR-like_helical_dom_sf"/>
</dbReference>
<dbReference type="Pfam" id="PF00196">
    <property type="entry name" value="GerE"/>
    <property type="match status" value="1"/>
</dbReference>
<dbReference type="Proteomes" id="UP000295783">
    <property type="component" value="Unassembled WGS sequence"/>
</dbReference>
<feature type="domain" description="HTH luxR-type" evidence="4">
    <location>
        <begin position="840"/>
        <end position="905"/>
    </location>
</feature>
<dbReference type="Gene3D" id="1.25.40.10">
    <property type="entry name" value="Tetratricopeptide repeat domain"/>
    <property type="match status" value="1"/>
</dbReference>
<dbReference type="Pfam" id="PF25873">
    <property type="entry name" value="WHD_MalT"/>
    <property type="match status" value="1"/>
</dbReference>
<keyword evidence="3" id="KW-0804">Transcription</keyword>
<gene>
    <name evidence="5" type="ORF">A8950_0395</name>
</gene>
<dbReference type="AlphaFoldDB" id="A0A4V3DEX7"/>
<evidence type="ECO:0000256" key="1">
    <source>
        <dbReference type="ARBA" id="ARBA00023015"/>
    </source>
</evidence>
<dbReference type="SUPFAM" id="SSF48452">
    <property type="entry name" value="TPR-like"/>
    <property type="match status" value="1"/>
</dbReference>